<organism evidence="1 2">
    <name type="scientific">Staphylococcus phage UPMK_2</name>
    <dbReference type="NCBI Taxonomy" id="2029631"/>
    <lineage>
        <taxon>Viruses</taxon>
        <taxon>Duplodnaviria</taxon>
        <taxon>Heunggongvirae</taxon>
        <taxon>Uroviricota</taxon>
        <taxon>Caudoviricetes</taxon>
        <taxon>Azeredovirinae</taxon>
        <taxon>Phietavirus</taxon>
        <taxon>Phietavirus UPMK2</taxon>
    </lineage>
</organism>
<keyword evidence="2" id="KW-1185">Reference proteome</keyword>
<proteinExistence type="predicted"/>
<sequence>MLEIIDQRDALLEEKCLNDDWWYELDYWLNKRKSENEQIDIDRVLKFIEELKR</sequence>
<protein>
    <submittedName>
        <fullName evidence="1">Uncharacterized protein</fullName>
    </submittedName>
</protein>
<name>A0A2I6PCT8_9CAUD</name>
<dbReference type="Proteomes" id="UP000240914">
    <property type="component" value="Segment"/>
</dbReference>
<reference evidence="1 2" key="1">
    <citation type="submission" date="2017-11" db="EMBL/GenBank/DDBJ databases">
        <title>Genomic analyses of two novel biofilm degrading methicillin-resistant Staphylococcus aureus phages.</title>
        <authorList>
            <person name="Dakheel K.H."/>
            <person name="Abdul Rahim R."/>
            <person name="Neela V.K."/>
            <person name="Al-Obaidi J.R."/>
            <person name="Tan G.H."/>
            <person name="Mat Isa M.N.B."/>
            <person name="Yusoff K."/>
        </authorList>
    </citation>
    <scope>NUCLEOTIDE SEQUENCE [LARGE SCALE GENOMIC DNA]</scope>
</reference>
<dbReference type="EMBL" id="MG564297">
    <property type="protein sequence ID" value="AUM57535.1"/>
    <property type="molecule type" value="Genomic_DNA"/>
</dbReference>
<evidence type="ECO:0000313" key="2">
    <source>
        <dbReference type="Proteomes" id="UP000240914"/>
    </source>
</evidence>
<gene>
    <name evidence="1" type="ORF">CLI63_00014</name>
</gene>
<accession>A0A2I6PCT8</accession>
<evidence type="ECO:0000313" key="1">
    <source>
        <dbReference type="EMBL" id="AUM57535.1"/>
    </source>
</evidence>